<gene>
    <name evidence="4" type="ORF">S01H1_00573</name>
</gene>
<evidence type="ECO:0000256" key="3">
    <source>
        <dbReference type="ARBA" id="ARBA00022679"/>
    </source>
</evidence>
<organism evidence="4">
    <name type="scientific">marine sediment metagenome</name>
    <dbReference type="NCBI Taxonomy" id="412755"/>
    <lineage>
        <taxon>unclassified sequences</taxon>
        <taxon>metagenomes</taxon>
        <taxon>ecological metagenomes</taxon>
    </lineage>
</organism>
<comment type="caution">
    <text evidence="4">The sequence shown here is derived from an EMBL/GenBank/DDBJ whole genome shotgun (WGS) entry which is preliminary data.</text>
</comment>
<dbReference type="InterPro" id="IPR029063">
    <property type="entry name" value="SAM-dependent_MTases_sf"/>
</dbReference>
<evidence type="ECO:0000313" key="4">
    <source>
        <dbReference type="EMBL" id="GAF73669.1"/>
    </source>
</evidence>
<dbReference type="AlphaFoldDB" id="X0RXX1"/>
<dbReference type="GO" id="GO:0008168">
    <property type="term" value="F:methyltransferase activity"/>
    <property type="evidence" value="ECO:0007669"/>
    <property type="project" value="UniProtKB-KW"/>
</dbReference>
<proteinExistence type="inferred from homology"/>
<dbReference type="NCBIfam" id="TIGR00027">
    <property type="entry name" value="mthyl_TIGR00027"/>
    <property type="match status" value="1"/>
</dbReference>
<keyword evidence="3" id="KW-0808">Transferase</keyword>
<dbReference type="PANTHER" id="PTHR43619">
    <property type="entry name" value="S-ADENOSYL-L-METHIONINE-DEPENDENT METHYLTRANSFERASE YKTD-RELATED"/>
    <property type="match status" value="1"/>
</dbReference>
<evidence type="ECO:0000256" key="1">
    <source>
        <dbReference type="ARBA" id="ARBA00008138"/>
    </source>
</evidence>
<sequence>YFEVDHPSVIEQKKAKMEKILGKLPAHVIFVPVDFEKQSLDTELKKAGYNLTSKTLFIWEGVTQYISKEANDSTLKYVAQATPGSKIVFTYIIKSFIEGKNIHDGIKVWYKYMRKKDNPLWVYGLDPADIGDYLSKYSLSLIEDIGSGEMEERYMKLVDLDLSIFEIERMALAEVKRGK</sequence>
<reference evidence="4" key="1">
    <citation type="journal article" date="2014" name="Front. Microbiol.">
        <title>High frequency of phylogenetically diverse reductive dehalogenase-homologous genes in deep subseafloor sedimentary metagenomes.</title>
        <authorList>
            <person name="Kawai M."/>
            <person name="Futagami T."/>
            <person name="Toyoda A."/>
            <person name="Takaki Y."/>
            <person name="Nishi S."/>
            <person name="Hori S."/>
            <person name="Arai W."/>
            <person name="Tsubouchi T."/>
            <person name="Morono Y."/>
            <person name="Uchiyama I."/>
            <person name="Ito T."/>
            <person name="Fujiyama A."/>
            <person name="Inagaki F."/>
            <person name="Takami H."/>
        </authorList>
    </citation>
    <scope>NUCLEOTIDE SEQUENCE</scope>
    <source>
        <strain evidence="4">Expedition CK06-06</strain>
    </source>
</reference>
<evidence type="ECO:0000256" key="2">
    <source>
        <dbReference type="ARBA" id="ARBA00022603"/>
    </source>
</evidence>
<accession>X0RXX1</accession>
<dbReference type="GO" id="GO:0032259">
    <property type="term" value="P:methylation"/>
    <property type="evidence" value="ECO:0007669"/>
    <property type="project" value="UniProtKB-KW"/>
</dbReference>
<keyword evidence="2" id="KW-0489">Methyltransferase</keyword>
<feature type="non-terminal residue" evidence="4">
    <location>
        <position position="1"/>
    </location>
</feature>
<protein>
    <submittedName>
        <fullName evidence="4">Uncharacterized protein</fullName>
    </submittedName>
</protein>
<dbReference type="InterPro" id="IPR007213">
    <property type="entry name" value="Ppm1/Ppm2/Tcmp"/>
</dbReference>
<dbReference type="PANTHER" id="PTHR43619:SF2">
    <property type="entry name" value="S-ADENOSYL-L-METHIONINE-DEPENDENT METHYLTRANSFERASES SUPERFAMILY PROTEIN"/>
    <property type="match status" value="1"/>
</dbReference>
<dbReference type="EMBL" id="BARS01000206">
    <property type="protein sequence ID" value="GAF73669.1"/>
    <property type="molecule type" value="Genomic_DNA"/>
</dbReference>
<dbReference type="InterPro" id="IPR011610">
    <property type="entry name" value="SAM_mthyl_Trfase_ML2640-like"/>
</dbReference>
<name>X0RXX1_9ZZZZ</name>
<dbReference type="Pfam" id="PF04072">
    <property type="entry name" value="LCM"/>
    <property type="match status" value="1"/>
</dbReference>
<dbReference type="SUPFAM" id="SSF53335">
    <property type="entry name" value="S-adenosyl-L-methionine-dependent methyltransferases"/>
    <property type="match status" value="1"/>
</dbReference>
<dbReference type="Gene3D" id="3.40.50.150">
    <property type="entry name" value="Vaccinia Virus protein VP39"/>
    <property type="match status" value="1"/>
</dbReference>
<comment type="similarity">
    <text evidence="1">Belongs to the UPF0677 family.</text>
</comment>